<dbReference type="Pfam" id="PF00350">
    <property type="entry name" value="Dynamin_N"/>
    <property type="match status" value="1"/>
</dbReference>
<proteinExistence type="predicted"/>
<evidence type="ECO:0000256" key="1">
    <source>
        <dbReference type="SAM" id="Coils"/>
    </source>
</evidence>
<dbReference type="EMBL" id="AMGX01000005">
    <property type="protein sequence ID" value="EXJ72753.1"/>
    <property type="molecule type" value="Genomic_DNA"/>
</dbReference>
<comment type="caution">
    <text evidence="4">The sequence shown here is derived from an EMBL/GenBank/DDBJ whole genome shotgun (WGS) entry which is preliminary data.</text>
</comment>
<dbReference type="Gene3D" id="3.40.50.300">
    <property type="entry name" value="P-loop containing nucleotide triphosphate hydrolases"/>
    <property type="match status" value="2"/>
</dbReference>
<feature type="compositionally biased region" description="Low complexity" evidence="2">
    <location>
        <begin position="1"/>
        <end position="13"/>
    </location>
</feature>
<reference evidence="4 5" key="1">
    <citation type="submission" date="2013-03" db="EMBL/GenBank/DDBJ databases">
        <title>The Genome Sequence of Cladophialophora psammophila CBS 110553.</title>
        <authorList>
            <consortium name="The Broad Institute Genomics Platform"/>
            <person name="Cuomo C."/>
            <person name="de Hoog S."/>
            <person name="Gorbushina A."/>
            <person name="Walker B."/>
            <person name="Young S.K."/>
            <person name="Zeng Q."/>
            <person name="Gargeya S."/>
            <person name="Fitzgerald M."/>
            <person name="Haas B."/>
            <person name="Abouelleil A."/>
            <person name="Allen A.W."/>
            <person name="Alvarado L."/>
            <person name="Arachchi H.M."/>
            <person name="Berlin A.M."/>
            <person name="Chapman S.B."/>
            <person name="Gainer-Dewar J."/>
            <person name="Goldberg J."/>
            <person name="Griggs A."/>
            <person name="Gujja S."/>
            <person name="Hansen M."/>
            <person name="Howarth C."/>
            <person name="Imamovic A."/>
            <person name="Ireland A."/>
            <person name="Larimer J."/>
            <person name="McCowan C."/>
            <person name="Murphy C."/>
            <person name="Pearson M."/>
            <person name="Poon T.W."/>
            <person name="Priest M."/>
            <person name="Roberts A."/>
            <person name="Saif S."/>
            <person name="Shea T."/>
            <person name="Sisk P."/>
            <person name="Sykes S."/>
            <person name="Wortman J."/>
            <person name="Nusbaum C."/>
            <person name="Birren B."/>
        </authorList>
    </citation>
    <scope>NUCLEOTIDE SEQUENCE [LARGE SCALE GENOMIC DNA]</scope>
    <source>
        <strain evidence="4 5">CBS 110553</strain>
    </source>
</reference>
<accession>W9WXR1</accession>
<dbReference type="PANTHER" id="PTHR36681">
    <property type="entry name" value="NUCLEAR GTPASE, GERMINAL CENTER-ASSOCIATED, TANDEM DUPLICATE 3"/>
    <property type="match status" value="1"/>
</dbReference>
<dbReference type="eggNOG" id="ENOG502SJYS">
    <property type="taxonomic scope" value="Eukaryota"/>
</dbReference>
<keyword evidence="5" id="KW-1185">Reference proteome</keyword>
<evidence type="ECO:0000256" key="2">
    <source>
        <dbReference type="SAM" id="MobiDB-lite"/>
    </source>
</evidence>
<evidence type="ECO:0000313" key="5">
    <source>
        <dbReference type="Proteomes" id="UP000019471"/>
    </source>
</evidence>
<feature type="region of interest" description="Disordered" evidence="2">
    <location>
        <begin position="1"/>
        <end position="37"/>
    </location>
</feature>
<dbReference type="InterPro" id="IPR027417">
    <property type="entry name" value="P-loop_NTPase"/>
</dbReference>
<dbReference type="RefSeq" id="XP_007742700.1">
    <property type="nucleotide sequence ID" value="XM_007744510.1"/>
</dbReference>
<organism evidence="4 5">
    <name type="scientific">Cladophialophora psammophila CBS 110553</name>
    <dbReference type="NCBI Taxonomy" id="1182543"/>
    <lineage>
        <taxon>Eukaryota</taxon>
        <taxon>Fungi</taxon>
        <taxon>Dikarya</taxon>
        <taxon>Ascomycota</taxon>
        <taxon>Pezizomycotina</taxon>
        <taxon>Eurotiomycetes</taxon>
        <taxon>Chaetothyriomycetidae</taxon>
        <taxon>Chaetothyriales</taxon>
        <taxon>Herpotrichiellaceae</taxon>
        <taxon>Cladophialophora</taxon>
    </lineage>
</organism>
<protein>
    <recommendedName>
        <fullName evidence="3">Dynamin N-terminal domain-containing protein</fullName>
    </recommendedName>
</protein>
<dbReference type="PANTHER" id="PTHR36681:SF3">
    <property type="entry name" value="NUCLEAR GTPASE, GERMINAL CENTER-ASSOCIATED, TANDEM DUPLICATE 3"/>
    <property type="match status" value="1"/>
</dbReference>
<dbReference type="OrthoDB" id="3598281at2759"/>
<keyword evidence="1" id="KW-0175">Coiled coil</keyword>
<dbReference type="GeneID" id="19188627"/>
<dbReference type="STRING" id="1182543.W9WXR1"/>
<dbReference type="AlphaFoldDB" id="W9WXR1"/>
<sequence>MVMVNGASSPGSASRRRSGSQVDLTPHNVTDEEPPHARFHEPDFQLQLAISKGLVEDLVYVLESSSLHSEPGSRIRTLYLQAVKLSRYQDPSTRTVGLVGNSGVGKSSLLNSLLDRRGFARTSNSGAACTCVVTEYHYHENANFALEVEYFTQEEIREQFTELLQSYRSHHLHEHDDDTSMTADDCGDLQEKAKAAKDTFRAAFRNHLTQNERFLLDDPEEHVLQTLLTWAVSTGLPVVGGTNMVPRTEFARAEVFSNHLMGLTSEPADASEPSKWPFIRKISRVYLNAYILSKGLVLVDLPGLRDLNSARLKITERYLLHCDEIFAVCNIGRATTDPGVKEVFELAKRASLSKIGIVCTRSDEIHADEEERDRGEGIRNEIRRLRRNVDDLKKVAEATESEIDDNTPDGNVDDDINDEMRSKLVSLNATRKTTRRRLAMAKFELIRYLVTTRNQKVTGELQKLYQNQIATANLPVFCISNIIYQDHRDKPKAEALPYLQLSGILQVRRHCLSLVAEGQLRAATEYVTNAIPALLGSIELWIQAGAGSVGAERKQAIRGALDRIEDELEAVSALARQSNQDRG</sequence>
<dbReference type="SUPFAM" id="SSF52540">
    <property type="entry name" value="P-loop containing nucleoside triphosphate hydrolases"/>
    <property type="match status" value="2"/>
</dbReference>
<evidence type="ECO:0000313" key="4">
    <source>
        <dbReference type="EMBL" id="EXJ72753.1"/>
    </source>
</evidence>
<dbReference type="InterPro" id="IPR045063">
    <property type="entry name" value="Dynamin_N"/>
</dbReference>
<gene>
    <name evidence="4" type="ORF">A1O5_03900</name>
</gene>
<dbReference type="Proteomes" id="UP000019471">
    <property type="component" value="Unassembled WGS sequence"/>
</dbReference>
<feature type="domain" description="Dynamin N-terminal" evidence="3">
    <location>
        <begin position="96"/>
        <end position="339"/>
    </location>
</feature>
<evidence type="ECO:0000259" key="3">
    <source>
        <dbReference type="Pfam" id="PF00350"/>
    </source>
</evidence>
<dbReference type="HOGENOM" id="CLU_010389_0_1_1"/>
<name>W9WXR1_9EURO</name>
<feature type="coiled-coil region" evidence="1">
    <location>
        <begin position="375"/>
        <end position="402"/>
    </location>
</feature>